<dbReference type="EMBL" id="LCAO01000004">
    <property type="protein sequence ID" value="KKR92102.1"/>
    <property type="molecule type" value="Genomic_DNA"/>
</dbReference>
<feature type="transmembrane region" description="Helical" evidence="1">
    <location>
        <begin position="305"/>
        <end position="321"/>
    </location>
</feature>
<feature type="transmembrane region" description="Helical" evidence="1">
    <location>
        <begin position="277"/>
        <end position="298"/>
    </location>
</feature>
<accession>A0A0G0XW33</accession>
<evidence type="ECO:0000256" key="1">
    <source>
        <dbReference type="SAM" id="Phobius"/>
    </source>
</evidence>
<dbReference type="Proteomes" id="UP000034676">
    <property type="component" value="Unassembled WGS sequence"/>
</dbReference>
<sequence>MLSWAKRYKPWLLIIIATIVWSLTMVKSGWLYDFGMGFWGANGHDGVWHISLIESLSRGSLEIPIFAGEAIKNYHIGFDLLLAGLHVLTRIPAVNLYFQVIPPILALLIGALTYKLTKSLWSVFFVYFGGNWAWVLGKGESTFWSHQSISTLINPPFALSLIVLLAGLILLQKKHYLLPGILFGLLVEIKIYAAALALFGLLIAGLKNRGYLKSFCVALLVAVPLYLAAVPNSGKVIVFQPGWYLETMMGFSDRLNWPRFASAMTNYRLAGNWLKGIPAHLVALTIFFVGNLGTRLIFLRKKNDLFSLAVIFAGLAAPMLFLQTGTSWNSIQFFYYSLFFSGLLAGEALLKIKNLKLKIIIVLLTIPTTWITLKDIYLPSRPPAQIATLELEALKFLRTQPAGVVLVPPAIPDPYAPPPRPLYLYESTSYVSAFSNHPVYFEDQGSLTITGYAWQARQQQVKDFLTKNIDIKAVSYLYIPNQKFDASSIGFKKIFINPDVTIWSRQ</sequence>
<reference evidence="2 3" key="1">
    <citation type="journal article" date="2015" name="Nature">
        <title>rRNA introns, odd ribosomes, and small enigmatic genomes across a large radiation of phyla.</title>
        <authorList>
            <person name="Brown C.T."/>
            <person name="Hug L.A."/>
            <person name="Thomas B.C."/>
            <person name="Sharon I."/>
            <person name="Castelle C.J."/>
            <person name="Singh A."/>
            <person name="Wilkins M.J."/>
            <person name="Williams K.H."/>
            <person name="Banfield J.F."/>
        </authorList>
    </citation>
    <scope>NUCLEOTIDE SEQUENCE [LARGE SCALE GENOMIC DNA]</scope>
</reference>
<organism evidence="2 3">
    <name type="scientific">Candidatus Woesebacteria bacterium GW2011_GWA1_41_13b</name>
    <dbReference type="NCBI Taxonomy" id="1618555"/>
    <lineage>
        <taxon>Bacteria</taxon>
        <taxon>Candidatus Woeseibacteriota</taxon>
    </lineage>
</organism>
<feature type="transmembrane region" description="Helical" evidence="1">
    <location>
        <begin position="211"/>
        <end position="229"/>
    </location>
</feature>
<gene>
    <name evidence="2" type="ORF">UU42_C0004G0018</name>
</gene>
<evidence type="ECO:0000313" key="2">
    <source>
        <dbReference type="EMBL" id="KKR92102.1"/>
    </source>
</evidence>
<proteinExistence type="predicted"/>
<protein>
    <recommendedName>
        <fullName evidence="4">Glycosyltransferase RgtA/B/C/D-like domain-containing protein</fullName>
    </recommendedName>
</protein>
<feature type="transmembrane region" description="Helical" evidence="1">
    <location>
        <begin position="177"/>
        <end position="204"/>
    </location>
</feature>
<keyword evidence="1" id="KW-0472">Membrane</keyword>
<feature type="transmembrane region" description="Helical" evidence="1">
    <location>
        <begin position="149"/>
        <end position="171"/>
    </location>
</feature>
<feature type="transmembrane region" description="Helical" evidence="1">
    <location>
        <begin position="120"/>
        <end position="137"/>
    </location>
</feature>
<feature type="transmembrane region" description="Helical" evidence="1">
    <location>
        <begin position="333"/>
        <end position="350"/>
    </location>
</feature>
<feature type="transmembrane region" description="Helical" evidence="1">
    <location>
        <begin position="12"/>
        <end position="32"/>
    </location>
</feature>
<comment type="caution">
    <text evidence="2">The sequence shown here is derived from an EMBL/GenBank/DDBJ whole genome shotgun (WGS) entry which is preliminary data.</text>
</comment>
<feature type="transmembrane region" description="Helical" evidence="1">
    <location>
        <begin position="96"/>
        <end position="114"/>
    </location>
</feature>
<name>A0A0G0XW33_9BACT</name>
<evidence type="ECO:0000313" key="3">
    <source>
        <dbReference type="Proteomes" id="UP000034676"/>
    </source>
</evidence>
<evidence type="ECO:0008006" key="4">
    <source>
        <dbReference type="Google" id="ProtNLM"/>
    </source>
</evidence>
<keyword evidence="1" id="KW-0812">Transmembrane</keyword>
<keyword evidence="1" id="KW-1133">Transmembrane helix</keyword>
<dbReference type="AlphaFoldDB" id="A0A0G0XW33"/>